<dbReference type="FunFam" id="2.30.42.10:FF:000055">
    <property type="entry name" value="PDZ and LIM domain protein 3"/>
    <property type="match status" value="1"/>
</dbReference>
<evidence type="ECO:0000256" key="1">
    <source>
        <dbReference type="ARBA" id="ARBA00004216"/>
    </source>
</evidence>
<keyword evidence="5 8" id="KW-0440">LIM domain</keyword>
<dbReference type="PANTHER" id="PTHR24214:SF7">
    <property type="entry name" value="PDZ AND LIM DOMAIN PROTEIN 3"/>
    <property type="match status" value="1"/>
</dbReference>
<evidence type="ECO:0000256" key="5">
    <source>
        <dbReference type="ARBA" id="ARBA00023038"/>
    </source>
</evidence>
<evidence type="ECO:0000256" key="2">
    <source>
        <dbReference type="ARBA" id="ARBA00022490"/>
    </source>
</evidence>
<dbReference type="PROSITE" id="PS50106">
    <property type="entry name" value="PDZ"/>
    <property type="match status" value="1"/>
</dbReference>
<accession>A0A4U5U2U9</accession>
<dbReference type="PROSITE" id="PS50023">
    <property type="entry name" value="LIM_DOMAIN_2"/>
    <property type="match status" value="1"/>
</dbReference>
<dbReference type="Gene3D" id="2.30.42.10">
    <property type="match status" value="2"/>
</dbReference>
<dbReference type="AlphaFoldDB" id="A0A4U5U2U9"/>
<dbReference type="InterPro" id="IPR036034">
    <property type="entry name" value="PDZ_sf"/>
</dbReference>
<dbReference type="CDD" id="cd09450">
    <property type="entry name" value="LIM_ALP"/>
    <property type="match status" value="1"/>
</dbReference>
<dbReference type="GO" id="GO:0030036">
    <property type="term" value="P:actin cytoskeleton organization"/>
    <property type="evidence" value="ECO:0007669"/>
    <property type="project" value="TreeGrafter"/>
</dbReference>
<feature type="domain" description="LIM zinc-binding" evidence="9">
    <location>
        <begin position="362"/>
        <end position="421"/>
    </location>
</feature>
<dbReference type="STRING" id="240159.A0A4U5U2U9"/>
<dbReference type="Pfam" id="PF15936">
    <property type="entry name" value="DUF4749"/>
    <property type="match status" value="1"/>
</dbReference>
<evidence type="ECO:0000313" key="11">
    <source>
        <dbReference type="EMBL" id="TKS68433.1"/>
    </source>
</evidence>
<keyword evidence="3 8" id="KW-0479">Metal-binding</keyword>
<dbReference type="FunFam" id="2.10.110.10:FF:000026">
    <property type="entry name" value="PDZ and LIM domain protein 3"/>
    <property type="match status" value="1"/>
</dbReference>
<dbReference type="EMBL" id="CM014080">
    <property type="protein sequence ID" value="TKS68433.1"/>
    <property type="molecule type" value="Genomic_DNA"/>
</dbReference>
<dbReference type="InterPro" id="IPR031847">
    <property type="entry name" value="PDLI1-4/Zasp-like_mid"/>
</dbReference>
<protein>
    <recommendedName>
        <fullName evidence="7">PDZ and LIM domain protein 3</fullName>
    </recommendedName>
</protein>
<dbReference type="PROSITE" id="PS00478">
    <property type="entry name" value="LIM_DOMAIN_1"/>
    <property type="match status" value="1"/>
</dbReference>
<dbReference type="InterPro" id="IPR006643">
    <property type="entry name" value="Zasp-like_motif"/>
</dbReference>
<organism evidence="11 12">
    <name type="scientific">Collichthys lucidus</name>
    <name type="common">Big head croaker</name>
    <name type="synonym">Sciaena lucida</name>
    <dbReference type="NCBI Taxonomy" id="240159"/>
    <lineage>
        <taxon>Eukaryota</taxon>
        <taxon>Metazoa</taxon>
        <taxon>Chordata</taxon>
        <taxon>Craniata</taxon>
        <taxon>Vertebrata</taxon>
        <taxon>Euteleostomi</taxon>
        <taxon>Actinopterygii</taxon>
        <taxon>Neopterygii</taxon>
        <taxon>Teleostei</taxon>
        <taxon>Neoteleostei</taxon>
        <taxon>Acanthomorphata</taxon>
        <taxon>Eupercaria</taxon>
        <taxon>Sciaenidae</taxon>
        <taxon>Collichthys</taxon>
    </lineage>
</organism>
<reference evidence="11 12" key="1">
    <citation type="submission" date="2019-01" db="EMBL/GenBank/DDBJ databases">
        <title>Genome Assembly of Collichthys lucidus.</title>
        <authorList>
            <person name="Cai M."/>
            <person name="Xiao S."/>
        </authorList>
    </citation>
    <scope>NUCLEOTIDE SEQUENCE [LARGE SCALE GENOMIC DNA]</scope>
    <source>
        <strain evidence="11">JT15FE1705JMU</strain>
        <tissue evidence="11">Muscle</tissue>
    </source>
</reference>
<gene>
    <name evidence="11" type="ORF">D9C73_002495</name>
</gene>
<evidence type="ECO:0000259" key="10">
    <source>
        <dbReference type="PROSITE" id="PS50106"/>
    </source>
</evidence>
<comment type="function">
    <text evidence="6">May play a role in the organization of actin filament arrays within muscle cells.</text>
</comment>
<dbReference type="InterPro" id="IPR001781">
    <property type="entry name" value="Znf_LIM"/>
</dbReference>
<evidence type="ECO:0000256" key="8">
    <source>
        <dbReference type="PROSITE-ProRule" id="PRU00125"/>
    </source>
</evidence>
<dbReference type="SMART" id="SM00228">
    <property type="entry name" value="PDZ"/>
    <property type="match status" value="1"/>
</dbReference>
<dbReference type="Proteomes" id="UP000298787">
    <property type="component" value="Chromosome 3"/>
</dbReference>
<evidence type="ECO:0000256" key="3">
    <source>
        <dbReference type="ARBA" id="ARBA00022723"/>
    </source>
</evidence>
<comment type="subcellular location">
    <subcellularLocation>
        <location evidence="1">Cytoplasm</location>
        <location evidence="1">Myofibril</location>
        <location evidence="1">Sarcomere</location>
        <location evidence="1">Z line</location>
    </subcellularLocation>
</comment>
<dbReference type="GO" id="GO:0005912">
    <property type="term" value="C:adherens junction"/>
    <property type="evidence" value="ECO:0007669"/>
    <property type="project" value="TreeGrafter"/>
</dbReference>
<dbReference type="GO" id="GO:0001725">
    <property type="term" value="C:stress fiber"/>
    <property type="evidence" value="ECO:0007669"/>
    <property type="project" value="TreeGrafter"/>
</dbReference>
<name>A0A4U5U2U9_COLLU</name>
<dbReference type="SMART" id="SM00735">
    <property type="entry name" value="ZM"/>
    <property type="match status" value="1"/>
</dbReference>
<dbReference type="GO" id="GO:0030018">
    <property type="term" value="C:Z disc"/>
    <property type="evidence" value="ECO:0007669"/>
    <property type="project" value="UniProtKB-SubCell"/>
</dbReference>
<evidence type="ECO:0000256" key="7">
    <source>
        <dbReference type="ARBA" id="ARBA00039371"/>
    </source>
</evidence>
<dbReference type="Gene3D" id="2.10.110.10">
    <property type="entry name" value="Cysteine Rich Protein"/>
    <property type="match status" value="1"/>
</dbReference>
<dbReference type="InterPro" id="IPR050604">
    <property type="entry name" value="PDZ-LIM_domain"/>
</dbReference>
<dbReference type="Pfam" id="PF00412">
    <property type="entry name" value="LIM"/>
    <property type="match status" value="1"/>
</dbReference>
<dbReference type="GO" id="GO:0046872">
    <property type="term" value="F:metal ion binding"/>
    <property type="evidence" value="ECO:0007669"/>
    <property type="project" value="UniProtKB-KW"/>
</dbReference>
<evidence type="ECO:0000256" key="4">
    <source>
        <dbReference type="ARBA" id="ARBA00022833"/>
    </source>
</evidence>
<dbReference type="GO" id="GO:0003779">
    <property type="term" value="F:actin binding"/>
    <property type="evidence" value="ECO:0007669"/>
    <property type="project" value="TreeGrafter"/>
</dbReference>
<evidence type="ECO:0000259" key="9">
    <source>
        <dbReference type="PROSITE" id="PS50023"/>
    </source>
</evidence>
<evidence type="ECO:0000313" key="12">
    <source>
        <dbReference type="Proteomes" id="UP000298787"/>
    </source>
</evidence>
<keyword evidence="4 8" id="KW-0862">Zinc</keyword>
<proteinExistence type="predicted"/>
<dbReference type="SUPFAM" id="SSF50156">
    <property type="entry name" value="PDZ domain-like"/>
    <property type="match status" value="1"/>
</dbReference>
<dbReference type="GO" id="GO:0061061">
    <property type="term" value="P:muscle structure development"/>
    <property type="evidence" value="ECO:0007669"/>
    <property type="project" value="TreeGrafter"/>
</dbReference>
<sequence length="434" mass="48424">MPVNVVLDGPAPWGFRLTGGKDFNQPLTISRVKRVCLDSVWYGACTCATANARGLDRNSSLHPTLTCARTQTMNVSLIGFQTEEFRSTCEVTILFQNSPTECAQLKHDENMEEKEIQHTLKKAQRRLHQRSHCVPYPPYHKGSDITPGSKASVANLCAGDVILAIEGVSASNMLHCEAQNKIKESTNQLSLTIESTFKNQLNPVWHFQFGYTQNPLQKVIRYSVVWQEKEFKPIGTGHNRKAQPFVAAANIDDKRQVVSAAYNTPIGLYSSGNIQDAMEGQIRGLVHQKPESPRTLTSIEDSDVYQMLQKDQEEPHEPRQSGSFRALQDFIDSDGTRPIVTRTVKAPTTKPTPPTGNLQKLPVCDKCGNGIVGTVVKARDKYRHPGCFVCTDCDVNLKQKGYFFVEGQMYCETHARARMRPPEGHDLITTYPSA</sequence>
<dbReference type="GO" id="GO:0031941">
    <property type="term" value="C:filamentous actin"/>
    <property type="evidence" value="ECO:0007669"/>
    <property type="project" value="TreeGrafter"/>
</dbReference>
<dbReference type="PANTHER" id="PTHR24214">
    <property type="entry name" value="PDZ AND LIM DOMAIN PROTEIN ZASP"/>
    <property type="match status" value="1"/>
</dbReference>
<dbReference type="GO" id="GO:0007507">
    <property type="term" value="P:heart development"/>
    <property type="evidence" value="ECO:0007669"/>
    <property type="project" value="TreeGrafter"/>
</dbReference>
<keyword evidence="12" id="KW-1185">Reference proteome</keyword>
<dbReference type="GO" id="GO:0051371">
    <property type="term" value="F:muscle alpha-actinin binding"/>
    <property type="evidence" value="ECO:0007669"/>
    <property type="project" value="TreeGrafter"/>
</dbReference>
<dbReference type="SUPFAM" id="SSF57716">
    <property type="entry name" value="Glucocorticoid receptor-like (DNA-binding domain)"/>
    <property type="match status" value="2"/>
</dbReference>
<keyword evidence="2" id="KW-0963">Cytoplasm</keyword>
<evidence type="ECO:0000256" key="6">
    <source>
        <dbReference type="ARBA" id="ARBA00037484"/>
    </source>
</evidence>
<feature type="domain" description="PDZ" evidence="10">
    <location>
        <begin position="143"/>
        <end position="197"/>
    </location>
</feature>
<dbReference type="SMART" id="SM00132">
    <property type="entry name" value="LIM"/>
    <property type="match status" value="1"/>
</dbReference>
<dbReference type="InterPro" id="IPR001478">
    <property type="entry name" value="PDZ"/>
</dbReference>
<dbReference type="Pfam" id="PF00595">
    <property type="entry name" value="PDZ"/>
    <property type="match status" value="1"/>
</dbReference>